<dbReference type="EMBL" id="KX756650">
    <property type="protein sequence ID" value="APE73837.1"/>
    <property type="molecule type" value="Genomic_DNA"/>
</dbReference>
<protein>
    <submittedName>
        <fullName evidence="1">Uncharacterized protein</fullName>
    </submittedName>
</protein>
<sequence length="87" mass="10108">MRPIGPYPEVSLAEAHLKTLEFQKELTNGADPSSYQQEELLKAIQTNTGTFSLVAAEFLESKTGQQSEERFTCRNSYYKRYLSYYWK</sequence>
<accession>A0A1J0YYE3</accession>
<dbReference type="InterPro" id="IPR038488">
    <property type="entry name" value="Integrase_DNA-bd_sf"/>
</dbReference>
<proteinExistence type="predicted"/>
<name>A0A1J0YYE3_ACIBA</name>
<dbReference type="AlphaFoldDB" id="A0A1J0YYE3"/>
<dbReference type="Gene3D" id="3.30.160.390">
    <property type="entry name" value="Integrase, DNA-binding domain"/>
    <property type="match status" value="1"/>
</dbReference>
<reference evidence="1" key="1">
    <citation type="submission" date="2016-08" db="EMBL/GenBank/DDBJ databases">
        <title>Sequence of the Acinetobacter baumannii KL24 capsule biosynthesis gene cluster.</title>
        <authorList>
            <person name="Kenyon J.J."/>
            <person name="Hall R.M."/>
        </authorList>
    </citation>
    <scope>NUCLEOTIDE SEQUENCE</scope>
    <source>
        <strain evidence="1">RCH51</strain>
    </source>
</reference>
<organism evidence="1">
    <name type="scientific">Acinetobacter baumannii</name>
    <dbReference type="NCBI Taxonomy" id="470"/>
    <lineage>
        <taxon>Bacteria</taxon>
        <taxon>Pseudomonadati</taxon>
        <taxon>Pseudomonadota</taxon>
        <taxon>Gammaproteobacteria</taxon>
        <taxon>Moraxellales</taxon>
        <taxon>Moraxellaceae</taxon>
        <taxon>Acinetobacter</taxon>
        <taxon>Acinetobacter calcoaceticus/baumannii complex</taxon>
    </lineage>
</organism>
<evidence type="ECO:0000313" key="1">
    <source>
        <dbReference type="EMBL" id="APE73837.1"/>
    </source>
</evidence>